<dbReference type="Gene3D" id="3.30.70.100">
    <property type="match status" value="2"/>
</dbReference>
<evidence type="ECO:0000259" key="1">
    <source>
        <dbReference type="Pfam" id="PF07978"/>
    </source>
</evidence>
<accession>A0A7W9EVV2</accession>
<evidence type="ECO:0000313" key="2">
    <source>
        <dbReference type="EMBL" id="MBB5716734.1"/>
    </source>
</evidence>
<dbReference type="Proteomes" id="UP000546200">
    <property type="component" value="Unassembled WGS sequence"/>
</dbReference>
<proteinExistence type="predicted"/>
<dbReference type="InterPro" id="IPR011008">
    <property type="entry name" value="Dimeric_a/b-barrel"/>
</dbReference>
<dbReference type="AlphaFoldDB" id="A0A7W9EVV2"/>
<dbReference type="SUPFAM" id="SSF54909">
    <property type="entry name" value="Dimeric alpha+beta barrel"/>
    <property type="match status" value="2"/>
</dbReference>
<gene>
    <name evidence="2" type="ORF">FHS94_003606</name>
</gene>
<feature type="domain" description="NIPSNAP" evidence="1">
    <location>
        <begin position="163"/>
        <end position="269"/>
    </location>
</feature>
<dbReference type="PROSITE" id="PS51318">
    <property type="entry name" value="TAT"/>
    <property type="match status" value="1"/>
</dbReference>
<reference evidence="2 3" key="1">
    <citation type="submission" date="2020-08" db="EMBL/GenBank/DDBJ databases">
        <title>Genomic Encyclopedia of Type Strains, Phase IV (KMG-IV): sequencing the most valuable type-strain genomes for metagenomic binning, comparative biology and taxonomic classification.</title>
        <authorList>
            <person name="Goeker M."/>
        </authorList>
    </citation>
    <scope>NUCLEOTIDE SEQUENCE [LARGE SCALE GENOMIC DNA]</scope>
    <source>
        <strain evidence="2 3">DSM 100044</strain>
    </source>
</reference>
<feature type="domain" description="NIPSNAP" evidence="1">
    <location>
        <begin position="40"/>
        <end position="120"/>
    </location>
</feature>
<keyword evidence="3" id="KW-1185">Reference proteome</keyword>
<dbReference type="InterPro" id="IPR006311">
    <property type="entry name" value="TAT_signal"/>
</dbReference>
<protein>
    <recommendedName>
        <fullName evidence="1">NIPSNAP domain-containing protein</fullName>
    </recommendedName>
</protein>
<organism evidence="2 3">
    <name type="scientific">Sphingomonas aerophila</name>
    <dbReference type="NCBI Taxonomy" id="1344948"/>
    <lineage>
        <taxon>Bacteria</taxon>
        <taxon>Pseudomonadati</taxon>
        <taxon>Pseudomonadota</taxon>
        <taxon>Alphaproteobacteria</taxon>
        <taxon>Sphingomonadales</taxon>
        <taxon>Sphingomonadaceae</taxon>
        <taxon>Sphingomonas</taxon>
    </lineage>
</organism>
<comment type="caution">
    <text evidence="2">The sequence shown here is derived from an EMBL/GenBank/DDBJ whole genome shotgun (WGS) entry which is preliminary data.</text>
</comment>
<name>A0A7W9EVV2_9SPHN</name>
<dbReference type="Pfam" id="PF07978">
    <property type="entry name" value="NIPSNAP"/>
    <property type="match status" value="2"/>
</dbReference>
<dbReference type="EMBL" id="JACIJK010000014">
    <property type="protein sequence ID" value="MBB5716734.1"/>
    <property type="molecule type" value="Genomic_DNA"/>
</dbReference>
<dbReference type="InterPro" id="IPR012577">
    <property type="entry name" value="NIPSNAP"/>
</dbReference>
<evidence type="ECO:0000313" key="3">
    <source>
        <dbReference type="Proteomes" id="UP000546200"/>
    </source>
</evidence>
<sequence>MAYPIDRRSLMAGAALGSITLLSTEAEAQPHAAAATPEIYELRTYHLVNGPMKERLDAYLKDAFLPAARRAGCGPVGAFTVAIGAGAPSVVVLVPYPSIADYAALSGKLSADPSYARAAAPFLESKPEGPPYVSLDVKLMRAFPHFPRLELPGVAGSAKSRIFELRTYYSPSEKAGTTKIGMFDTGGEVDIFRRTGLTPVFFAKDLTGPRLPSLTYLLTFPDLATRERSWSRFGADPDWRRLSETPGLTNSEIITGIDNQILSPTPYSQI</sequence>